<comment type="caution">
    <text evidence="6">The sequence shown here is derived from an EMBL/GenBank/DDBJ whole genome shotgun (WGS) entry which is preliminary data.</text>
</comment>
<keyword evidence="7" id="KW-1185">Reference proteome</keyword>
<dbReference type="InterPro" id="IPR002569">
    <property type="entry name" value="Met_Sox_Rdtase_MsrA_dom"/>
</dbReference>
<dbReference type="OrthoDB" id="4174719at2"/>
<protein>
    <recommendedName>
        <fullName evidence="1">peptide-methionine (S)-S-oxide reductase</fullName>
        <ecNumber evidence="1">1.8.4.11</ecNumber>
    </recommendedName>
</protein>
<dbReference type="PANTHER" id="PTHR43774:SF1">
    <property type="entry name" value="PEPTIDE METHIONINE SULFOXIDE REDUCTASE MSRA 2"/>
    <property type="match status" value="1"/>
</dbReference>
<organism evidence="6 7">
    <name type="scientific">Dyadobacter flavalbus</name>
    <dbReference type="NCBI Taxonomy" id="2579942"/>
    <lineage>
        <taxon>Bacteria</taxon>
        <taxon>Pseudomonadati</taxon>
        <taxon>Bacteroidota</taxon>
        <taxon>Cytophagia</taxon>
        <taxon>Cytophagales</taxon>
        <taxon>Spirosomataceae</taxon>
        <taxon>Dyadobacter</taxon>
    </lineage>
</organism>
<name>A0A5M8QCN9_9BACT</name>
<dbReference type="RefSeq" id="WP_139014400.1">
    <property type="nucleotide sequence ID" value="NZ_VBSN01000071.1"/>
</dbReference>
<dbReference type="SUPFAM" id="SSF55068">
    <property type="entry name" value="Peptide methionine sulfoxide reductase"/>
    <property type="match status" value="1"/>
</dbReference>
<evidence type="ECO:0000256" key="3">
    <source>
        <dbReference type="ARBA" id="ARBA00047806"/>
    </source>
</evidence>
<dbReference type="EMBL" id="VBSN01000071">
    <property type="protein sequence ID" value="KAA6432670.1"/>
    <property type="molecule type" value="Genomic_DNA"/>
</dbReference>
<evidence type="ECO:0000256" key="4">
    <source>
        <dbReference type="ARBA" id="ARBA00048782"/>
    </source>
</evidence>
<dbReference type="PANTHER" id="PTHR43774">
    <property type="entry name" value="PEPTIDE METHIONINE SULFOXIDE REDUCTASE"/>
    <property type="match status" value="1"/>
</dbReference>
<accession>A0A5M8QCN9</accession>
<dbReference type="InterPro" id="IPR036509">
    <property type="entry name" value="Met_Sox_Rdtase_MsrA_sf"/>
</dbReference>
<reference evidence="6 7" key="1">
    <citation type="submission" date="2019-05" db="EMBL/GenBank/DDBJ databases">
        <authorList>
            <person name="Qu J.-H."/>
        </authorList>
    </citation>
    <scope>NUCLEOTIDE SEQUENCE [LARGE SCALE GENOMIC DNA]</scope>
    <source>
        <strain evidence="6 7">NS28</strain>
    </source>
</reference>
<feature type="domain" description="Peptide methionine sulphoxide reductase MsrA" evidence="5">
    <location>
        <begin position="7"/>
        <end position="142"/>
    </location>
</feature>
<evidence type="ECO:0000313" key="7">
    <source>
        <dbReference type="Proteomes" id="UP000323994"/>
    </source>
</evidence>
<gene>
    <name evidence="6" type="ORF">FEM33_23390</name>
</gene>
<keyword evidence="2" id="KW-0560">Oxidoreductase</keyword>
<evidence type="ECO:0000256" key="1">
    <source>
        <dbReference type="ARBA" id="ARBA00012502"/>
    </source>
</evidence>
<dbReference type="GO" id="GO:0008113">
    <property type="term" value="F:peptide-methionine (S)-S-oxide reductase activity"/>
    <property type="evidence" value="ECO:0007669"/>
    <property type="project" value="UniProtKB-EC"/>
</dbReference>
<evidence type="ECO:0000313" key="6">
    <source>
        <dbReference type="EMBL" id="KAA6432670.1"/>
    </source>
</evidence>
<comment type="catalytic activity">
    <reaction evidence="4">
        <text>[thioredoxin]-disulfide + L-methionine + H2O = L-methionine (S)-S-oxide + [thioredoxin]-dithiol</text>
        <dbReference type="Rhea" id="RHEA:19993"/>
        <dbReference type="Rhea" id="RHEA-COMP:10698"/>
        <dbReference type="Rhea" id="RHEA-COMP:10700"/>
        <dbReference type="ChEBI" id="CHEBI:15377"/>
        <dbReference type="ChEBI" id="CHEBI:29950"/>
        <dbReference type="ChEBI" id="CHEBI:50058"/>
        <dbReference type="ChEBI" id="CHEBI:57844"/>
        <dbReference type="ChEBI" id="CHEBI:58772"/>
        <dbReference type="EC" id="1.8.4.11"/>
    </reaction>
</comment>
<comment type="catalytic activity">
    <reaction evidence="3">
        <text>L-methionyl-[protein] + [thioredoxin]-disulfide + H2O = L-methionyl-(S)-S-oxide-[protein] + [thioredoxin]-dithiol</text>
        <dbReference type="Rhea" id="RHEA:14217"/>
        <dbReference type="Rhea" id="RHEA-COMP:10698"/>
        <dbReference type="Rhea" id="RHEA-COMP:10700"/>
        <dbReference type="Rhea" id="RHEA-COMP:12313"/>
        <dbReference type="Rhea" id="RHEA-COMP:12315"/>
        <dbReference type="ChEBI" id="CHEBI:15377"/>
        <dbReference type="ChEBI" id="CHEBI:16044"/>
        <dbReference type="ChEBI" id="CHEBI:29950"/>
        <dbReference type="ChEBI" id="CHEBI:44120"/>
        <dbReference type="ChEBI" id="CHEBI:50058"/>
        <dbReference type="EC" id="1.8.4.11"/>
    </reaction>
</comment>
<evidence type="ECO:0000259" key="5">
    <source>
        <dbReference type="Pfam" id="PF01625"/>
    </source>
</evidence>
<dbReference type="Gene3D" id="3.30.1060.10">
    <property type="entry name" value="Peptide methionine sulphoxide reductase MsrA"/>
    <property type="match status" value="1"/>
</dbReference>
<dbReference type="EC" id="1.8.4.11" evidence="1"/>
<dbReference type="AlphaFoldDB" id="A0A5M8QCN9"/>
<dbReference type="Proteomes" id="UP000323994">
    <property type="component" value="Unassembled WGS sequence"/>
</dbReference>
<evidence type="ECO:0000256" key="2">
    <source>
        <dbReference type="ARBA" id="ARBA00023002"/>
    </source>
</evidence>
<proteinExistence type="predicted"/>
<dbReference type="Pfam" id="PF01625">
    <property type="entry name" value="PMSR"/>
    <property type="match status" value="1"/>
</dbReference>
<sequence length="174" mass="19804">MPGINKIGLGGSCHWCTEAIFQSLKGVISVNQGWISSGDHPAEFSEAVVVEYNPDLITLETLVEIHLHTHSCTAEHSMRSKYRSAVYTFADKQAISAKRAIEQLRNDFENPVITKVIRFHSFRLNSEKYLDYYYNDPDKPFCRTFIDPKLKILLNRFSDHVNDHKLQGTASSGQ</sequence>